<keyword evidence="3" id="KW-1185">Reference proteome</keyword>
<dbReference type="GO" id="GO:0005684">
    <property type="term" value="C:U2-type spliceosomal complex"/>
    <property type="evidence" value="ECO:0007669"/>
    <property type="project" value="TreeGrafter"/>
</dbReference>
<dbReference type="InParanoid" id="A0A7R8YQR7"/>
<gene>
    <name evidence="2" type="ORF">HERILL_LOCUS4772</name>
</gene>
<proteinExistence type="predicted"/>
<evidence type="ECO:0000313" key="3">
    <source>
        <dbReference type="Proteomes" id="UP000594454"/>
    </source>
</evidence>
<feature type="compositionally biased region" description="Polar residues" evidence="1">
    <location>
        <begin position="19"/>
        <end position="28"/>
    </location>
</feature>
<organism evidence="2 3">
    <name type="scientific">Hermetia illucens</name>
    <name type="common">Black soldier fly</name>
    <dbReference type="NCBI Taxonomy" id="343691"/>
    <lineage>
        <taxon>Eukaryota</taxon>
        <taxon>Metazoa</taxon>
        <taxon>Ecdysozoa</taxon>
        <taxon>Arthropoda</taxon>
        <taxon>Hexapoda</taxon>
        <taxon>Insecta</taxon>
        <taxon>Pterygota</taxon>
        <taxon>Neoptera</taxon>
        <taxon>Endopterygota</taxon>
        <taxon>Diptera</taxon>
        <taxon>Brachycera</taxon>
        <taxon>Stratiomyomorpha</taxon>
        <taxon>Stratiomyidae</taxon>
        <taxon>Hermetiinae</taxon>
        <taxon>Hermetia</taxon>
    </lineage>
</organism>
<dbReference type="GO" id="GO:0003723">
    <property type="term" value="F:RNA binding"/>
    <property type="evidence" value="ECO:0007669"/>
    <property type="project" value="TreeGrafter"/>
</dbReference>
<evidence type="ECO:0000313" key="2">
    <source>
        <dbReference type="EMBL" id="CAD7081676.1"/>
    </source>
</evidence>
<accession>A0A7R8YQR7</accession>
<dbReference type="SUPFAM" id="SSF54928">
    <property type="entry name" value="RNA-binding domain, RBD"/>
    <property type="match status" value="1"/>
</dbReference>
<dbReference type="EMBL" id="LR899010">
    <property type="protein sequence ID" value="CAD7081676.1"/>
    <property type="molecule type" value="Genomic_DNA"/>
</dbReference>
<name>A0A7R8YQR7_HERIL</name>
<dbReference type="Proteomes" id="UP000594454">
    <property type="component" value="Chromosome 2"/>
</dbReference>
<evidence type="ECO:0000256" key="1">
    <source>
        <dbReference type="SAM" id="MobiDB-lite"/>
    </source>
</evidence>
<dbReference type="PANTHER" id="PTHR15608:SF0">
    <property type="entry name" value="HIV TAT-SPECIFIC FACTOR 1"/>
    <property type="match status" value="1"/>
</dbReference>
<feature type="compositionally biased region" description="Polar residues" evidence="1">
    <location>
        <begin position="211"/>
        <end position="220"/>
    </location>
</feature>
<feature type="compositionally biased region" description="Polar residues" evidence="1">
    <location>
        <begin position="49"/>
        <end position="65"/>
    </location>
</feature>
<dbReference type="OrthoDB" id="10258585at2759"/>
<dbReference type="Gene3D" id="3.30.70.330">
    <property type="match status" value="1"/>
</dbReference>
<dbReference type="InterPro" id="IPR012677">
    <property type="entry name" value="Nucleotide-bd_a/b_plait_sf"/>
</dbReference>
<dbReference type="InterPro" id="IPR035979">
    <property type="entry name" value="RBD_domain_sf"/>
</dbReference>
<dbReference type="InterPro" id="IPR034393">
    <property type="entry name" value="TatSF1-like"/>
</dbReference>
<dbReference type="FunCoup" id="A0A7R8YQR7">
    <property type="interactions" value="517"/>
</dbReference>
<sequence>MDGSQTPLDQRKENIDVTPGTNENVSTDNTDDKEQTVSEDSEKELEKPSFSSEPRDNTSASNTGGESDIYAKHVTYNEEGEAIYTDPETKCKYTWSNERNEWVAMESSETNPYENEHYRWCKETNQWIPKLEVSAEKSATETEFYKWDENSKQWIPKTQSANVTYSFEDDVHTYTDADGVKFFWDTEKNAWFPKIDDDFMARYQMNYGFIDNNSKPTEGSQGDVISERSNATTGDESKEKGHPSGGALKRKAQADPPKWFDISPEQNTKVYVDHLPLDITEEEFVQLMSKCGLIMRDPKTQKYKVKLYAEPDGQLKGDGLCDYIKVYIVDNDFKDQDLEPI</sequence>
<reference evidence="2 3" key="1">
    <citation type="submission" date="2020-11" db="EMBL/GenBank/DDBJ databases">
        <authorList>
            <person name="Wallbank WR R."/>
            <person name="Pardo Diaz C."/>
            <person name="Kozak K."/>
            <person name="Martin S."/>
            <person name="Jiggins C."/>
            <person name="Moest M."/>
            <person name="Warren A I."/>
            <person name="Generalovic N T."/>
            <person name="Byers J.R.P. K."/>
            <person name="Montejo-Kovacevich G."/>
            <person name="Yen C E."/>
        </authorList>
    </citation>
    <scope>NUCLEOTIDE SEQUENCE [LARGE SCALE GENOMIC DNA]</scope>
</reference>
<dbReference type="GO" id="GO:0005686">
    <property type="term" value="C:U2 snRNP"/>
    <property type="evidence" value="ECO:0007669"/>
    <property type="project" value="TreeGrafter"/>
</dbReference>
<feature type="region of interest" description="Disordered" evidence="1">
    <location>
        <begin position="211"/>
        <end position="259"/>
    </location>
</feature>
<dbReference type="PANTHER" id="PTHR15608">
    <property type="entry name" value="SPLICING FACTOR U2AF-ASSOCIATED PROTEIN 2"/>
    <property type="match status" value="1"/>
</dbReference>
<protein>
    <submittedName>
        <fullName evidence="2">Uncharacterized protein</fullName>
    </submittedName>
</protein>
<dbReference type="AlphaFoldDB" id="A0A7R8YQR7"/>
<feature type="region of interest" description="Disordered" evidence="1">
    <location>
        <begin position="1"/>
        <end position="70"/>
    </location>
</feature>